<evidence type="ECO:0000259" key="13">
    <source>
        <dbReference type="PROSITE" id="PS50262"/>
    </source>
</evidence>
<dbReference type="Pfam" id="PF00001">
    <property type="entry name" value="7tm_1"/>
    <property type="match status" value="1"/>
</dbReference>
<keyword evidence="7 12" id="KW-0472">Membrane</keyword>
<keyword evidence="6" id="KW-1064">Adaptive immunity</keyword>
<dbReference type="RefSeq" id="XP_012689407.1">
    <property type="nucleotide sequence ID" value="XM_012833953.3"/>
</dbReference>
<keyword evidence="4 12" id="KW-1133">Transmembrane helix</keyword>
<protein>
    <submittedName>
        <fullName evidence="15">G-protein coupled receptor 183</fullName>
    </submittedName>
</protein>
<keyword evidence="5 11" id="KW-0297">G-protein coupled receptor</keyword>
<accession>A0A6P3W4H9</accession>
<reference evidence="15" key="1">
    <citation type="submission" date="2025-08" db="UniProtKB">
        <authorList>
            <consortium name="RefSeq"/>
        </authorList>
    </citation>
    <scope>IDENTIFICATION</scope>
</reference>
<feature type="transmembrane region" description="Helical" evidence="12">
    <location>
        <begin position="189"/>
        <end position="213"/>
    </location>
</feature>
<feature type="transmembrane region" description="Helical" evidence="12">
    <location>
        <begin position="107"/>
        <end position="128"/>
    </location>
</feature>
<dbReference type="PANTHER" id="PTHR24237:SF38">
    <property type="entry name" value="G-PROTEIN COUPLED RECEPTORS FAMILY 1 PROFILE DOMAIN-CONTAINING PROTEIN"/>
    <property type="match status" value="1"/>
</dbReference>
<feature type="transmembrane region" description="Helical" evidence="12">
    <location>
        <begin position="284"/>
        <end position="306"/>
    </location>
</feature>
<dbReference type="SUPFAM" id="SSF81321">
    <property type="entry name" value="Family A G protein-coupled receptor-like"/>
    <property type="match status" value="1"/>
</dbReference>
<dbReference type="GO" id="GO:0002250">
    <property type="term" value="P:adaptive immune response"/>
    <property type="evidence" value="ECO:0007669"/>
    <property type="project" value="UniProtKB-KW"/>
</dbReference>
<evidence type="ECO:0000313" key="15">
    <source>
        <dbReference type="RefSeq" id="XP_012689407.1"/>
    </source>
</evidence>
<evidence type="ECO:0000256" key="9">
    <source>
        <dbReference type="ARBA" id="ARBA00023170"/>
    </source>
</evidence>
<dbReference type="AlphaFoldDB" id="A0A6P3W4H9"/>
<dbReference type="PRINTS" id="PR01157">
    <property type="entry name" value="P2YPURNOCPTR"/>
</dbReference>
<evidence type="ECO:0000256" key="2">
    <source>
        <dbReference type="ARBA" id="ARBA00022692"/>
    </source>
</evidence>
<proteinExistence type="inferred from homology"/>
<dbReference type="Proteomes" id="UP000515152">
    <property type="component" value="Chromosome 2"/>
</dbReference>
<evidence type="ECO:0000256" key="12">
    <source>
        <dbReference type="SAM" id="Phobius"/>
    </source>
</evidence>
<dbReference type="PRINTS" id="PR00237">
    <property type="entry name" value="GPCRRHODOPSN"/>
</dbReference>
<evidence type="ECO:0000313" key="14">
    <source>
        <dbReference type="Proteomes" id="UP000515152"/>
    </source>
</evidence>
<dbReference type="InterPro" id="IPR047160">
    <property type="entry name" value="GP183-like"/>
</dbReference>
<keyword evidence="3" id="KW-0391">Immunity</keyword>
<keyword evidence="8" id="KW-1015">Disulfide bond</keyword>
<dbReference type="GO" id="GO:0004930">
    <property type="term" value="F:G protein-coupled receptor activity"/>
    <property type="evidence" value="ECO:0007669"/>
    <property type="project" value="UniProtKB-KW"/>
</dbReference>
<evidence type="ECO:0000256" key="4">
    <source>
        <dbReference type="ARBA" id="ARBA00022989"/>
    </source>
</evidence>
<feature type="transmembrane region" description="Helical" evidence="12">
    <location>
        <begin position="65"/>
        <end position="87"/>
    </location>
</feature>
<evidence type="ECO:0000256" key="5">
    <source>
        <dbReference type="ARBA" id="ARBA00023040"/>
    </source>
</evidence>
<dbReference type="InterPro" id="IPR017452">
    <property type="entry name" value="GPCR_Rhodpsn_7TM"/>
</dbReference>
<feature type="transmembrane region" description="Helical" evidence="12">
    <location>
        <begin position="148"/>
        <end position="169"/>
    </location>
</feature>
<feature type="transmembrane region" description="Helical" evidence="12">
    <location>
        <begin position="242"/>
        <end position="264"/>
    </location>
</feature>
<dbReference type="PROSITE" id="PS50262">
    <property type="entry name" value="G_PROTEIN_RECEP_F1_2"/>
    <property type="match status" value="1"/>
</dbReference>
<dbReference type="GeneID" id="105905899"/>
<dbReference type="GO" id="GO:0016020">
    <property type="term" value="C:membrane"/>
    <property type="evidence" value="ECO:0007669"/>
    <property type="project" value="UniProtKB-SubCell"/>
</dbReference>
<comment type="subcellular location">
    <subcellularLocation>
        <location evidence="1">Membrane</location>
        <topology evidence="1">Multi-pass membrane protein</topology>
    </subcellularLocation>
</comment>
<evidence type="ECO:0000256" key="7">
    <source>
        <dbReference type="ARBA" id="ARBA00023136"/>
    </source>
</evidence>
<dbReference type="Gene3D" id="1.20.1070.10">
    <property type="entry name" value="Rhodopsin 7-helix transmembrane proteins"/>
    <property type="match status" value="1"/>
</dbReference>
<organism evidence="14 15">
    <name type="scientific">Clupea harengus</name>
    <name type="common">Atlantic herring</name>
    <dbReference type="NCBI Taxonomy" id="7950"/>
    <lineage>
        <taxon>Eukaryota</taxon>
        <taxon>Metazoa</taxon>
        <taxon>Chordata</taxon>
        <taxon>Craniata</taxon>
        <taxon>Vertebrata</taxon>
        <taxon>Euteleostomi</taxon>
        <taxon>Actinopterygii</taxon>
        <taxon>Neopterygii</taxon>
        <taxon>Teleostei</taxon>
        <taxon>Clupei</taxon>
        <taxon>Clupeiformes</taxon>
        <taxon>Clupeoidei</taxon>
        <taxon>Clupeidae</taxon>
        <taxon>Clupea</taxon>
    </lineage>
</organism>
<evidence type="ECO:0000256" key="6">
    <source>
        <dbReference type="ARBA" id="ARBA00023130"/>
    </source>
</evidence>
<name>A0A6P3W4H9_CLUHA</name>
<evidence type="ECO:0000256" key="11">
    <source>
        <dbReference type="RuleBase" id="RU000688"/>
    </source>
</evidence>
<keyword evidence="2 11" id="KW-0812">Transmembrane</keyword>
<feature type="transmembrane region" description="Helical" evidence="12">
    <location>
        <begin position="29"/>
        <end position="53"/>
    </location>
</feature>
<evidence type="ECO:0000256" key="8">
    <source>
        <dbReference type="ARBA" id="ARBA00023157"/>
    </source>
</evidence>
<dbReference type="FunFam" id="1.20.1070.10:FF:000017">
    <property type="entry name" value="lysophosphatidic acid receptor 4"/>
    <property type="match status" value="1"/>
</dbReference>
<dbReference type="KEGG" id="char:105905899"/>
<keyword evidence="14" id="KW-1185">Reference proteome</keyword>
<gene>
    <name evidence="15" type="primary">si:ch211-184m13.4</name>
</gene>
<evidence type="ECO:0000256" key="1">
    <source>
        <dbReference type="ARBA" id="ARBA00004141"/>
    </source>
</evidence>
<evidence type="ECO:0000256" key="3">
    <source>
        <dbReference type="ARBA" id="ARBA00022859"/>
    </source>
</evidence>
<evidence type="ECO:0000256" key="10">
    <source>
        <dbReference type="ARBA" id="ARBA00023224"/>
    </source>
</evidence>
<dbReference type="PANTHER" id="PTHR24237">
    <property type="entry name" value="G-PROTEIN COUPLED RECEPTOR"/>
    <property type="match status" value="1"/>
</dbReference>
<dbReference type="PROSITE" id="PS00237">
    <property type="entry name" value="G_PROTEIN_RECEP_F1_1"/>
    <property type="match status" value="1"/>
</dbReference>
<dbReference type="InterPro" id="IPR000276">
    <property type="entry name" value="GPCR_Rhodpsn"/>
</dbReference>
<sequence length="341" mass="38668">MQTSAPLATVSMNSNLTCDVFTYKEVAHIIFPIFYTVVFVISLLGNSLVLFITCQSRKKLNTTSVYLVNLAVSDALFTLALPGRITYYIREFDWPFGEALCRVTAVLFYSNTYAGIAFMTCISLDRYLAMVHPHRYRGLRKVQTARRVCCLVWAIVFLETAPLLCRQMVQKTQGRHTCMEYFNLNASPMLPYLLLLACGVGFCFPLGLILFCYSRISLKLSRTARHNSVMDRSGRSNRAKSIILVILGTFLVCFSPYHITIIQFMVRNLLATPSCDDLKAFKMALQVTVSLMNLNCCLDPVIYFFAIKTYKRRVVSFFKLRLSTMATSNLKSEPENSSSNT</sequence>
<dbReference type="GO" id="GO:0008142">
    <property type="term" value="F:oxysterol binding"/>
    <property type="evidence" value="ECO:0007669"/>
    <property type="project" value="InterPro"/>
</dbReference>
<keyword evidence="9 11" id="KW-0675">Receptor</keyword>
<comment type="similarity">
    <text evidence="11">Belongs to the G-protein coupled receptor 1 family.</text>
</comment>
<dbReference type="OrthoDB" id="10021141at2759"/>
<keyword evidence="10 11" id="KW-0807">Transducer</keyword>
<feature type="domain" description="G-protein coupled receptors family 1 profile" evidence="13">
    <location>
        <begin position="45"/>
        <end position="303"/>
    </location>
</feature>